<protein>
    <submittedName>
        <fullName evidence="3">Uncharacterized protein</fullName>
    </submittedName>
</protein>
<gene>
    <name evidence="3" type="ORF">Fot_24472</name>
</gene>
<dbReference type="AlphaFoldDB" id="A0ABD1U6A9"/>
<evidence type="ECO:0000256" key="1">
    <source>
        <dbReference type="SAM" id="Coils"/>
    </source>
</evidence>
<keyword evidence="4" id="KW-1185">Reference proteome</keyword>
<feature type="coiled-coil region" evidence="1">
    <location>
        <begin position="296"/>
        <end position="323"/>
    </location>
</feature>
<dbReference type="PANTHER" id="PTHR35490:SF2">
    <property type="entry name" value="BACTERIOPHAGE N4 ADSORPTION B PROTEIN"/>
    <property type="match status" value="1"/>
</dbReference>
<dbReference type="Proteomes" id="UP001604277">
    <property type="component" value="Unassembled WGS sequence"/>
</dbReference>
<sequence length="472" mass="52505">MPTFTAIALDRLIEPGADKSVMPVRNASDPKLERRNSTPDSGLDRRIIAPSSKLERGVSVPPNPKLNRTDGSTTKAVADRRHNWTQISPALYATPESTPLPDSPSSFPPSPYIINHKRRGPRLMKCFSEDDVAAHQQAMDENKFDENRKDAEKELAGIAKDDSCIHREPVDSFEVDNYTPTVPNASTEEDVIGVSDGKHGSSDFTYGSTVENSAVKTVAFNLQRDGEVDDFFDTQDLMSVQSNSESEGIGGAERSLNSITPTAEFYDAWEELSSESGPQPSIPDIETELREIRLSLLMEIEKRKQAEEILNDMRNQWKSIRDQLSLVGLTLPADPTTLLEDGQPGDSAEDLCQQVYLARFVSNVIGRATVKAEVEMEMEAQIELKNSEIARLWGRLHYYEAVNREMSQRNQEAVETARQLRQRQKKRQRWVWGSIASTITVGSAVLLLSYCQTGKGSSSSSQSHDNGVDSKQ</sequence>
<accession>A0ABD1U6A9</accession>
<dbReference type="EMBL" id="JBFOLJ010000007">
    <property type="protein sequence ID" value="KAL2520549.1"/>
    <property type="molecule type" value="Genomic_DNA"/>
</dbReference>
<reference evidence="4" key="1">
    <citation type="submission" date="2024-07" db="EMBL/GenBank/DDBJ databases">
        <title>Two chromosome-level genome assemblies of Korean endemic species Abeliophyllum distichum and Forsythia ovata (Oleaceae).</title>
        <authorList>
            <person name="Jang H."/>
        </authorList>
    </citation>
    <scope>NUCLEOTIDE SEQUENCE [LARGE SCALE GENOMIC DNA]</scope>
</reference>
<name>A0ABD1U6A9_9LAMI</name>
<feature type="region of interest" description="Disordered" evidence="2">
    <location>
        <begin position="16"/>
        <end position="76"/>
    </location>
</feature>
<dbReference type="PANTHER" id="PTHR35490">
    <property type="entry name" value="BACTERIOPHAGE N4 ADSORPTION B PROTEIN"/>
    <property type="match status" value="1"/>
</dbReference>
<evidence type="ECO:0000313" key="4">
    <source>
        <dbReference type="Proteomes" id="UP001604277"/>
    </source>
</evidence>
<proteinExistence type="predicted"/>
<evidence type="ECO:0000256" key="2">
    <source>
        <dbReference type="SAM" id="MobiDB-lite"/>
    </source>
</evidence>
<organism evidence="3 4">
    <name type="scientific">Forsythia ovata</name>
    <dbReference type="NCBI Taxonomy" id="205694"/>
    <lineage>
        <taxon>Eukaryota</taxon>
        <taxon>Viridiplantae</taxon>
        <taxon>Streptophyta</taxon>
        <taxon>Embryophyta</taxon>
        <taxon>Tracheophyta</taxon>
        <taxon>Spermatophyta</taxon>
        <taxon>Magnoliopsida</taxon>
        <taxon>eudicotyledons</taxon>
        <taxon>Gunneridae</taxon>
        <taxon>Pentapetalae</taxon>
        <taxon>asterids</taxon>
        <taxon>lamiids</taxon>
        <taxon>Lamiales</taxon>
        <taxon>Oleaceae</taxon>
        <taxon>Forsythieae</taxon>
        <taxon>Forsythia</taxon>
    </lineage>
</organism>
<evidence type="ECO:0000313" key="3">
    <source>
        <dbReference type="EMBL" id="KAL2520549.1"/>
    </source>
</evidence>
<comment type="caution">
    <text evidence="3">The sequence shown here is derived from an EMBL/GenBank/DDBJ whole genome shotgun (WGS) entry which is preliminary data.</text>
</comment>
<keyword evidence="1" id="KW-0175">Coiled coil</keyword>
<feature type="compositionally biased region" description="Basic and acidic residues" evidence="2">
    <location>
        <begin position="28"/>
        <end position="47"/>
    </location>
</feature>